<feature type="chain" id="PRO_5032476748" description="Por secretion system C-terminal sorting domain-containing protein" evidence="1">
    <location>
        <begin position="22"/>
        <end position="195"/>
    </location>
</feature>
<evidence type="ECO:0000256" key="1">
    <source>
        <dbReference type="SAM" id="SignalP"/>
    </source>
</evidence>
<feature type="signal peptide" evidence="1">
    <location>
        <begin position="1"/>
        <end position="21"/>
    </location>
</feature>
<dbReference type="EMBL" id="DSDK01000399">
    <property type="protein sequence ID" value="HDR51407.1"/>
    <property type="molecule type" value="Genomic_DNA"/>
</dbReference>
<dbReference type="Proteomes" id="UP000886047">
    <property type="component" value="Unassembled WGS sequence"/>
</dbReference>
<keyword evidence="1" id="KW-0732">Signal</keyword>
<proteinExistence type="predicted"/>
<name>A0A831LRN8_9BACT</name>
<reference evidence="2" key="1">
    <citation type="journal article" date="2020" name="mSystems">
        <title>Genome- and Community-Level Interaction Insights into Carbon Utilization and Element Cycling Functions of Hydrothermarchaeota in Hydrothermal Sediment.</title>
        <authorList>
            <person name="Zhou Z."/>
            <person name="Liu Y."/>
            <person name="Xu W."/>
            <person name="Pan J."/>
            <person name="Luo Z.H."/>
            <person name="Li M."/>
        </authorList>
    </citation>
    <scope>NUCLEOTIDE SEQUENCE [LARGE SCALE GENOMIC DNA]</scope>
    <source>
        <strain evidence="2">SpSt-1217</strain>
    </source>
</reference>
<protein>
    <recommendedName>
        <fullName evidence="3">Por secretion system C-terminal sorting domain-containing protein</fullName>
    </recommendedName>
</protein>
<evidence type="ECO:0008006" key="3">
    <source>
        <dbReference type="Google" id="ProtNLM"/>
    </source>
</evidence>
<comment type="caution">
    <text evidence="2">The sequence shown here is derived from an EMBL/GenBank/DDBJ whole genome shotgun (WGS) entry which is preliminary data.</text>
</comment>
<sequence length="195" mass="21863">MKTKNLVLTALAVFVTATVFATHLPAMNVIPVNDGKALVAFEAISPDAFEISVKNKRGETLYYKKSDVPAQTYRTLFDLHDLEDGVYEVCLKSGHTILVRQVTVSAHSPLKVSEQFRMFSPTCSFEDNLLKFSYLNNTQHNVFLNVYQNGAHIAGKKLGKELCIQKVIDFSKLEEGDYQVVVTCGTQEYTYAIKK</sequence>
<dbReference type="AlphaFoldDB" id="A0A831LRN8"/>
<evidence type="ECO:0000313" key="2">
    <source>
        <dbReference type="EMBL" id="HDR51407.1"/>
    </source>
</evidence>
<organism evidence="2">
    <name type="scientific">Mariniphaga anaerophila</name>
    <dbReference type="NCBI Taxonomy" id="1484053"/>
    <lineage>
        <taxon>Bacteria</taxon>
        <taxon>Pseudomonadati</taxon>
        <taxon>Bacteroidota</taxon>
        <taxon>Bacteroidia</taxon>
        <taxon>Marinilabiliales</taxon>
        <taxon>Prolixibacteraceae</taxon>
        <taxon>Mariniphaga</taxon>
    </lineage>
</organism>
<gene>
    <name evidence="2" type="ORF">ENN90_07270</name>
</gene>
<accession>A0A831LRN8</accession>